<dbReference type="Proteomes" id="UP000198977">
    <property type="component" value="Unassembled WGS sequence"/>
</dbReference>
<organism evidence="6 7">
    <name type="scientific">Sulfitobacter brevis</name>
    <dbReference type="NCBI Taxonomy" id="74348"/>
    <lineage>
        <taxon>Bacteria</taxon>
        <taxon>Pseudomonadati</taxon>
        <taxon>Pseudomonadota</taxon>
        <taxon>Alphaproteobacteria</taxon>
        <taxon>Rhodobacterales</taxon>
        <taxon>Roseobacteraceae</taxon>
        <taxon>Sulfitobacter</taxon>
    </lineage>
</organism>
<evidence type="ECO:0000313" key="6">
    <source>
        <dbReference type="EMBL" id="SFD85595.1"/>
    </source>
</evidence>
<dbReference type="NCBIfam" id="TIGR00275">
    <property type="entry name" value="aminoacetone oxidase family FAD-binding enzyme"/>
    <property type="match status" value="1"/>
</dbReference>
<dbReference type="Gene3D" id="1.10.8.260">
    <property type="entry name" value="HI0933 insert domain-like"/>
    <property type="match status" value="1"/>
</dbReference>
<dbReference type="SUPFAM" id="SSF51905">
    <property type="entry name" value="FAD/NAD(P)-binding domain"/>
    <property type="match status" value="1"/>
</dbReference>
<dbReference type="InterPro" id="IPR055178">
    <property type="entry name" value="RsdA/BaiN/AoA(So)-like_dom"/>
</dbReference>
<proteinExistence type="predicted"/>
<dbReference type="RefSeq" id="WP_093922730.1">
    <property type="nucleotide sequence ID" value="NZ_FOMW01000003.1"/>
</dbReference>
<evidence type="ECO:0000313" key="7">
    <source>
        <dbReference type="Proteomes" id="UP000198977"/>
    </source>
</evidence>
<name>A0A1I1VRX3_9RHOB</name>
<dbReference type="STRING" id="74348.SAMN04488523_103103"/>
<dbReference type="InterPro" id="IPR036188">
    <property type="entry name" value="FAD/NAD-bd_sf"/>
</dbReference>
<evidence type="ECO:0000256" key="1">
    <source>
        <dbReference type="ARBA" id="ARBA00001974"/>
    </source>
</evidence>
<dbReference type="Pfam" id="PF03486">
    <property type="entry name" value="HI0933_like"/>
    <property type="match status" value="1"/>
</dbReference>
<keyword evidence="2" id="KW-0285">Flavoprotein</keyword>
<dbReference type="Pfam" id="PF22780">
    <property type="entry name" value="HI0933_like_1st"/>
    <property type="match status" value="1"/>
</dbReference>
<dbReference type="SUPFAM" id="SSF160996">
    <property type="entry name" value="HI0933 insert domain-like"/>
    <property type="match status" value="1"/>
</dbReference>
<keyword evidence="3" id="KW-0274">FAD</keyword>
<keyword evidence="7" id="KW-1185">Reference proteome</keyword>
<accession>A0A1I1VRX3</accession>
<dbReference type="PANTHER" id="PTHR42887">
    <property type="entry name" value="OS12G0638800 PROTEIN"/>
    <property type="match status" value="1"/>
</dbReference>
<evidence type="ECO:0000259" key="4">
    <source>
        <dbReference type="Pfam" id="PF03486"/>
    </source>
</evidence>
<evidence type="ECO:0000256" key="3">
    <source>
        <dbReference type="ARBA" id="ARBA00022827"/>
    </source>
</evidence>
<comment type="cofactor">
    <cofactor evidence="1">
        <name>FAD</name>
        <dbReference type="ChEBI" id="CHEBI:57692"/>
    </cofactor>
</comment>
<feature type="domain" description="RsdA/BaiN/AoA(So)-like insert" evidence="5">
    <location>
        <begin position="194"/>
        <end position="336"/>
    </location>
</feature>
<dbReference type="InterPro" id="IPR023166">
    <property type="entry name" value="BaiN-like_dom_sf"/>
</dbReference>
<dbReference type="Gene3D" id="3.50.50.60">
    <property type="entry name" value="FAD/NAD(P)-binding domain"/>
    <property type="match status" value="1"/>
</dbReference>
<evidence type="ECO:0000259" key="5">
    <source>
        <dbReference type="Pfam" id="PF22780"/>
    </source>
</evidence>
<gene>
    <name evidence="6" type="ORF">SAMN04488523_103103</name>
</gene>
<evidence type="ECO:0000256" key="2">
    <source>
        <dbReference type="ARBA" id="ARBA00022630"/>
    </source>
</evidence>
<dbReference type="Gene3D" id="2.40.30.10">
    <property type="entry name" value="Translation factors"/>
    <property type="match status" value="1"/>
</dbReference>
<reference evidence="6 7" key="1">
    <citation type="submission" date="2016-10" db="EMBL/GenBank/DDBJ databases">
        <authorList>
            <person name="de Groot N.N."/>
        </authorList>
    </citation>
    <scope>NUCLEOTIDE SEQUENCE [LARGE SCALE GENOMIC DNA]</scope>
    <source>
        <strain evidence="6 7">DSM 11443</strain>
    </source>
</reference>
<dbReference type="NCBIfam" id="TIGR03862">
    <property type="entry name" value="flavo_PP4765"/>
    <property type="match status" value="1"/>
</dbReference>
<protein>
    <recommendedName>
        <fullName evidence="8">TIGR03862 family flavoprotein</fullName>
    </recommendedName>
</protein>
<dbReference type="PANTHER" id="PTHR42887:SF1">
    <property type="entry name" value="BLR3961 PROTEIN"/>
    <property type="match status" value="1"/>
</dbReference>
<dbReference type="EMBL" id="FOMW01000003">
    <property type="protein sequence ID" value="SFD85595.1"/>
    <property type="molecule type" value="Genomic_DNA"/>
</dbReference>
<dbReference type="OrthoDB" id="5288829at2"/>
<dbReference type="InterPro" id="IPR022460">
    <property type="entry name" value="Flavoprotein_PP4765"/>
</dbReference>
<sequence length="397" mass="41589">MSQAVVIGAGPAGLMAAEMLAAAGHAVTLCEAKPSVGRKFLMAGKSGLNLTKSETPEAFLHAFTDAAEPLAPVLAAFDAQKVQEWAQGLGQEVFTGTTGRVFPKVMKASPLLRAWLVRLTEAGVQINTRWAWTGWDGAAQNAVLTFETPQGPQTLQADVTVLALGGASWSRLGATGTWAEVLGAQGVATSPFAPANAGIAIAWSDHMTRHFGTPLKGAAWSAGPYVSRGEATISRHGLEGGGIYSVSRGVREGHALTLDLLPDFTVAELLTKLTRPRGKASLATHLRKTLKLNTAQIALLQEMARPLPDGLRALARVIKNLPINHAGLRPMDEAISTAGGVAFPALDEALMLRDLPGVFVAGEMVDWEAPTGGYLISACLATGRWAGANAAAWLAKR</sequence>
<dbReference type="AlphaFoldDB" id="A0A1I1VRX3"/>
<dbReference type="InterPro" id="IPR004792">
    <property type="entry name" value="BaiN-like"/>
</dbReference>
<evidence type="ECO:0008006" key="8">
    <source>
        <dbReference type="Google" id="ProtNLM"/>
    </source>
</evidence>
<dbReference type="InterPro" id="IPR057661">
    <property type="entry name" value="RsdA/BaiN/AoA(So)_Rossmann"/>
</dbReference>
<feature type="domain" description="RsdA/BaiN/AoA(So)-like Rossmann fold-like" evidence="4">
    <location>
        <begin position="3"/>
        <end position="388"/>
    </location>
</feature>